<feature type="repeat" description="RCC1" evidence="2">
    <location>
        <begin position="126"/>
        <end position="161"/>
    </location>
</feature>
<evidence type="ECO:0000313" key="4">
    <source>
        <dbReference type="Proteomes" id="UP000654075"/>
    </source>
</evidence>
<organism evidence="3 4">
    <name type="scientific">Polarella glacialis</name>
    <name type="common">Dinoflagellate</name>
    <dbReference type="NCBI Taxonomy" id="89957"/>
    <lineage>
        <taxon>Eukaryota</taxon>
        <taxon>Sar</taxon>
        <taxon>Alveolata</taxon>
        <taxon>Dinophyceae</taxon>
        <taxon>Suessiales</taxon>
        <taxon>Suessiaceae</taxon>
        <taxon>Polarella</taxon>
    </lineage>
</organism>
<sequence>MAKFIMNRMAAGHAHSLIVTERREVIAWGCNSHGQVGTGDFLDKHSPQIVLPGSSEAKSVAANRSTSLCMTYSGELFAWGCNEDALLGIGTMLPKIPNPTKVDTLGHRIAYIAAGGKHNMAVTEEGRLLIWGSNEYGQLGDGTTRPRLAPGLLELPGDVRC</sequence>
<feature type="repeat" description="RCC1" evidence="2">
    <location>
        <begin position="74"/>
        <end position="125"/>
    </location>
</feature>
<name>A0A813DF53_POLGL</name>
<dbReference type="SUPFAM" id="SSF50985">
    <property type="entry name" value="RCC1/BLIP-II"/>
    <property type="match status" value="1"/>
</dbReference>
<feature type="non-terminal residue" evidence="3">
    <location>
        <position position="161"/>
    </location>
</feature>
<dbReference type="PRINTS" id="PR00633">
    <property type="entry name" value="RCCNDNSATION"/>
</dbReference>
<dbReference type="Gene3D" id="2.130.10.30">
    <property type="entry name" value="Regulator of chromosome condensation 1/beta-lactamase-inhibitor protein II"/>
    <property type="match status" value="1"/>
</dbReference>
<dbReference type="InterPro" id="IPR009091">
    <property type="entry name" value="RCC1/BLIP-II"/>
</dbReference>
<evidence type="ECO:0000256" key="2">
    <source>
        <dbReference type="PROSITE-ProRule" id="PRU00235"/>
    </source>
</evidence>
<gene>
    <name evidence="3" type="ORF">PGLA1383_LOCUS3792</name>
</gene>
<dbReference type="PANTHER" id="PTHR22870">
    <property type="entry name" value="REGULATOR OF CHROMOSOME CONDENSATION"/>
    <property type="match status" value="1"/>
</dbReference>
<dbReference type="InterPro" id="IPR000408">
    <property type="entry name" value="Reg_chr_condens"/>
</dbReference>
<dbReference type="AlphaFoldDB" id="A0A813DF53"/>
<dbReference type="PROSITE" id="PS50012">
    <property type="entry name" value="RCC1_3"/>
    <property type="match status" value="3"/>
</dbReference>
<protein>
    <submittedName>
        <fullName evidence="3">Uncharacterized protein</fullName>
    </submittedName>
</protein>
<proteinExistence type="predicted"/>
<dbReference type="PANTHER" id="PTHR22870:SF408">
    <property type="entry name" value="OS09G0560450 PROTEIN"/>
    <property type="match status" value="1"/>
</dbReference>
<keyword evidence="4" id="KW-1185">Reference proteome</keyword>
<evidence type="ECO:0000313" key="3">
    <source>
        <dbReference type="EMBL" id="CAE8584864.1"/>
    </source>
</evidence>
<reference evidence="3" key="1">
    <citation type="submission" date="2021-02" db="EMBL/GenBank/DDBJ databases">
        <authorList>
            <person name="Dougan E. K."/>
            <person name="Rhodes N."/>
            <person name="Thang M."/>
            <person name="Chan C."/>
        </authorList>
    </citation>
    <scope>NUCLEOTIDE SEQUENCE</scope>
</reference>
<dbReference type="EMBL" id="CAJNNV010001359">
    <property type="protein sequence ID" value="CAE8584864.1"/>
    <property type="molecule type" value="Genomic_DNA"/>
</dbReference>
<comment type="caution">
    <text evidence="3">The sequence shown here is derived from an EMBL/GenBank/DDBJ whole genome shotgun (WGS) entry which is preliminary data.</text>
</comment>
<dbReference type="Proteomes" id="UP000654075">
    <property type="component" value="Unassembled WGS sequence"/>
</dbReference>
<dbReference type="Pfam" id="PF00415">
    <property type="entry name" value="RCC1"/>
    <property type="match status" value="2"/>
</dbReference>
<dbReference type="OrthoDB" id="10256179at2759"/>
<feature type="repeat" description="RCC1" evidence="2">
    <location>
        <begin position="23"/>
        <end position="73"/>
    </location>
</feature>
<accession>A0A813DF53</accession>
<dbReference type="OMA" id="LAGMDIC"/>
<dbReference type="InterPro" id="IPR051210">
    <property type="entry name" value="Ub_ligase/GEF_domain"/>
</dbReference>
<keyword evidence="1" id="KW-0677">Repeat</keyword>
<evidence type="ECO:0000256" key="1">
    <source>
        <dbReference type="ARBA" id="ARBA00022737"/>
    </source>
</evidence>
<dbReference type="Pfam" id="PF13540">
    <property type="entry name" value="RCC1_2"/>
    <property type="match status" value="1"/>
</dbReference>